<evidence type="ECO:0000313" key="2">
    <source>
        <dbReference type="Proteomes" id="UP000289738"/>
    </source>
</evidence>
<organism evidence="1 2">
    <name type="scientific">Arachis hypogaea</name>
    <name type="common">Peanut</name>
    <dbReference type="NCBI Taxonomy" id="3818"/>
    <lineage>
        <taxon>Eukaryota</taxon>
        <taxon>Viridiplantae</taxon>
        <taxon>Streptophyta</taxon>
        <taxon>Embryophyta</taxon>
        <taxon>Tracheophyta</taxon>
        <taxon>Spermatophyta</taxon>
        <taxon>Magnoliopsida</taxon>
        <taxon>eudicotyledons</taxon>
        <taxon>Gunneridae</taxon>
        <taxon>Pentapetalae</taxon>
        <taxon>rosids</taxon>
        <taxon>fabids</taxon>
        <taxon>Fabales</taxon>
        <taxon>Fabaceae</taxon>
        <taxon>Papilionoideae</taxon>
        <taxon>50 kb inversion clade</taxon>
        <taxon>dalbergioids sensu lato</taxon>
        <taxon>Dalbergieae</taxon>
        <taxon>Pterocarpus clade</taxon>
        <taxon>Arachis</taxon>
    </lineage>
</organism>
<keyword evidence="2" id="KW-1185">Reference proteome</keyword>
<dbReference type="PANTHER" id="PTHR22778">
    <property type="entry name" value="OVARIAN CANCER GENE-2 PROTEIN-RELATED"/>
    <property type="match status" value="1"/>
</dbReference>
<sequence length="65" mass="7465">MKNCLRGAGETDFLRPYGTELLESCIKPMIIHHPKGHTIPRLDPESLKTTMSFIKRIKDVVENEQ</sequence>
<evidence type="ECO:0008006" key="3">
    <source>
        <dbReference type="Google" id="ProtNLM"/>
    </source>
</evidence>
<name>A0A445BTU4_ARAHY</name>
<dbReference type="Proteomes" id="UP000289738">
    <property type="component" value="Chromosome A08"/>
</dbReference>
<accession>A0A445BTU4</accession>
<evidence type="ECO:0000313" key="1">
    <source>
        <dbReference type="EMBL" id="RYR42038.1"/>
    </source>
</evidence>
<proteinExistence type="predicted"/>
<dbReference type="EMBL" id="SDMP01000008">
    <property type="protein sequence ID" value="RYR42038.1"/>
    <property type="molecule type" value="Genomic_DNA"/>
</dbReference>
<dbReference type="PANTHER" id="PTHR22778:SF51">
    <property type="entry name" value="DIHYDROFOLATE REDUCTASE"/>
    <property type="match status" value="1"/>
</dbReference>
<reference evidence="1 2" key="1">
    <citation type="submission" date="2019-01" db="EMBL/GenBank/DDBJ databases">
        <title>Sequencing of cultivated peanut Arachis hypogaea provides insights into genome evolution and oil improvement.</title>
        <authorList>
            <person name="Chen X."/>
        </authorList>
    </citation>
    <scope>NUCLEOTIDE SEQUENCE [LARGE SCALE GENOMIC DNA]</scope>
    <source>
        <strain evidence="2">cv. Fuhuasheng</strain>
        <tissue evidence="1">Leaves</tissue>
    </source>
</reference>
<protein>
    <recommendedName>
        <fullName evidence="3">Serine hydrolase FSH domain-containing protein</fullName>
    </recommendedName>
</protein>
<gene>
    <name evidence="1" type="ORF">Ahy_A08g038486</name>
</gene>
<comment type="caution">
    <text evidence="1">The sequence shown here is derived from an EMBL/GenBank/DDBJ whole genome shotgun (WGS) entry which is preliminary data.</text>
</comment>
<dbReference type="AlphaFoldDB" id="A0A445BTU4"/>